<dbReference type="OrthoDB" id="3039123at2759"/>
<keyword evidence="3" id="KW-0119">Carbohydrate metabolism</keyword>
<gene>
    <name evidence="11" type="ORF">L207DRAFT_558940</name>
</gene>
<comment type="similarity">
    <text evidence="1 10">Belongs to the tannase family.</text>
</comment>
<evidence type="ECO:0000256" key="9">
    <source>
        <dbReference type="ARBA" id="ARBA00034075"/>
    </source>
</evidence>
<evidence type="ECO:0000256" key="4">
    <source>
        <dbReference type="ARBA" id="ARBA00022723"/>
    </source>
</evidence>
<protein>
    <recommendedName>
        <fullName evidence="10">Carboxylic ester hydrolase</fullName>
        <ecNumber evidence="10">3.1.1.-</ecNumber>
    </recommendedName>
</protein>
<dbReference type="GO" id="GO:0030600">
    <property type="term" value="F:feruloyl esterase activity"/>
    <property type="evidence" value="ECO:0007669"/>
    <property type="project" value="UniProtKB-EC"/>
</dbReference>
<keyword evidence="3" id="KW-0858">Xylan degradation</keyword>
<keyword evidence="6 10" id="KW-0378">Hydrolase</keyword>
<keyword evidence="5 10" id="KW-0732">Signal</keyword>
<evidence type="ECO:0000256" key="3">
    <source>
        <dbReference type="ARBA" id="ARBA00022651"/>
    </source>
</evidence>
<keyword evidence="3" id="KW-0624">Polysaccharide degradation</keyword>
<evidence type="ECO:0000313" key="11">
    <source>
        <dbReference type="EMBL" id="PMD30807.1"/>
    </source>
</evidence>
<dbReference type="Proteomes" id="UP000235786">
    <property type="component" value="Unassembled WGS sequence"/>
</dbReference>
<dbReference type="PANTHER" id="PTHR33938">
    <property type="entry name" value="FERULOYL ESTERASE B-RELATED"/>
    <property type="match status" value="1"/>
</dbReference>
<evidence type="ECO:0000256" key="8">
    <source>
        <dbReference type="ARBA" id="ARBA00023157"/>
    </source>
</evidence>
<dbReference type="InterPro" id="IPR029058">
    <property type="entry name" value="AB_hydrolase_fold"/>
</dbReference>
<dbReference type="InterPro" id="IPR011118">
    <property type="entry name" value="Tannase/feruloyl_esterase"/>
</dbReference>
<evidence type="ECO:0000256" key="5">
    <source>
        <dbReference type="ARBA" id="ARBA00022729"/>
    </source>
</evidence>
<keyword evidence="7" id="KW-0106">Calcium</keyword>
<proteinExistence type="inferred from homology"/>
<evidence type="ECO:0000256" key="6">
    <source>
        <dbReference type="ARBA" id="ARBA00022801"/>
    </source>
</evidence>
<feature type="chain" id="PRO_5014208159" description="Carboxylic ester hydrolase" evidence="10">
    <location>
        <begin position="22"/>
        <end position="546"/>
    </location>
</feature>
<reference evidence="11 12" key="1">
    <citation type="submission" date="2016-04" db="EMBL/GenBank/DDBJ databases">
        <title>A degradative enzymes factory behind the ericoid mycorrhizal symbiosis.</title>
        <authorList>
            <consortium name="DOE Joint Genome Institute"/>
            <person name="Martino E."/>
            <person name="Morin E."/>
            <person name="Grelet G."/>
            <person name="Kuo A."/>
            <person name="Kohler A."/>
            <person name="Daghino S."/>
            <person name="Barry K."/>
            <person name="Choi C."/>
            <person name="Cichocki N."/>
            <person name="Clum A."/>
            <person name="Copeland A."/>
            <person name="Hainaut M."/>
            <person name="Haridas S."/>
            <person name="Labutti K."/>
            <person name="Lindquist E."/>
            <person name="Lipzen A."/>
            <person name="Khouja H.-R."/>
            <person name="Murat C."/>
            <person name="Ohm R."/>
            <person name="Olson A."/>
            <person name="Spatafora J."/>
            <person name="Veneault-Fourrey C."/>
            <person name="Henrissat B."/>
            <person name="Grigoriev I."/>
            <person name="Martin F."/>
            <person name="Perotto S."/>
        </authorList>
    </citation>
    <scope>NUCLEOTIDE SEQUENCE [LARGE SCALE GENOMIC DNA]</scope>
    <source>
        <strain evidence="11 12">F</strain>
    </source>
</reference>
<evidence type="ECO:0000256" key="1">
    <source>
        <dbReference type="ARBA" id="ARBA00006249"/>
    </source>
</evidence>
<feature type="signal peptide" evidence="10">
    <location>
        <begin position="1"/>
        <end position="21"/>
    </location>
</feature>
<dbReference type="PANTHER" id="PTHR33938:SF15">
    <property type="entry name" value="FERULOYL ESTERASE B-RELATED"/>
    <property type="match status" value="1"/>
</dbReference>
<dbReference type="GO" id="GO:0045493">
    <property type="term" value="P:xylan catabolic process"/>
    <property type="evidence" value="ECO:0007669"/>
    <property type="project" value="UniProtKB-KW"/>
</dbReference>
<evidence type="ECO:0000256" key="10">
    <source>
        <dbReference type="RuleBase" id="RU361238"/>
    </source>
</evidence>
<organism evidence="11 12">
    <name type="scientific">Hyaloscypha variabilis (strain UAMH 11265 / GT02V1 / F)</name>
    <name type="common">Meliniomyces variabilis</name>
    <dbReference type="NCBI Taxonomy" id="1149755"/>
    <lineage>
        <taxon>Eukaryota</taxon>
        <taxon>Fungi</taxon>
        <taxon>Dikarya</taxon>
        <taxon>Ascomycota</taxon>
        <taxon>Pezizomycotina</taxon>
        <taxon>Leotiomycetes</taxon>
        <taxon>Helotiales</taxon>
        <taxon>Hyaloscyphaceae</taxon>
        <taxon>Hyaloscypha</taxon>
        <taxon>Hyaloscypha variabilis</taxon>
    </lineage>
</organism>
<dbReference type="Pfam" id="PF07519">
    <property type="entry name" value="Tannase"/>
    <property type="match status" value="1"/>
</dbReference>
<keyword evidence="2" id="KW-0719">Serine esterase</keyword>
<evidence type="ECO:0000256" key="7">
    <source>
        <dbReference type="ARBA" id="ARBA00022837"/>
    </source>
</evidence>
<dbReference type="EC" id="3.1.1.-" evidence="10"/>
<sequence>MMAQFLLFVLALFFFALSVLGSTPQGFFLRQDPSFSTACLEFEPLNYVPNAAVNAHEFVAAGTTLQFPGSDPSCATPNQTVSVDICRIALNISTSDRSGVIFESWLPRNWTGRFLATGNGGIDGCIKYDDINYGNANGFSAVGSNNGHNGTGGSAFLNNPEVLNDYVYRSLHTIAEAGKNLTAAFYSRPANNSYYLGCSGGGRQGIKAAEMFPEDFNGIVVGAPAVNFNNMTSWRASFFGKTGAPSSPNFIPASAWQGFIHDKVLKQCDTIDGVADGIIEDPTLCDFRPEALICSAGQNSTDCLNEAQVEIIRSVLSPLYGASGELVFPAMQPGSEVMAVQKLYAGAPFPYSLDWFRYVVYNTSTFDDTHFSISDITAAQALNPFNVQTYPSNISNFTGPHKGKLLIFHGQQDQQITSFATERFYKHLAEGVGLYSTQLDEFLRFFRISGMFHCNSGPGAWMIGQAGSGSIGFDPESNVLAAVVQWVEEGLPPETILGTKYVNDSKVNGVERSRRHCRFPYRNTYIGGNASLPQSWECIVPDFVEH</sequence>
<dbReference type="GO" id="GO:0046872">
    <property type="term" value="F:metal ion binding"/>
    <property type="evidence" value="ECO:0007669"/>
    <property type="project" value="UniProtKB-KW"/>
</dbReference>
<comment type="catalytic activity">
    <reaction evidence="9">
        <text>feruloyl-polysaccharide + H2O = ferulate + polysaccharide.</text>
        <dbReference type="EC" id="3.1.1.73"/>
    </reaction>
</comment>
<name>A0A2J6QX04_HYAVF</name>
<keyword evidence="4" id="KW-0479">Metal-binding</keyword>
<evidence type="ECO:0000256" key="2">
    <source>
        <dbReference type="ARBA" id="ARBA00022487"/>
    </source>
</evidence>
<dbReference type="AlphaFoldDB" id="A0A2J6QX04"/>
<evidence type="ECO:0000313" key="12">
    <source>
        <dbReference type="Proteomes" id="UP000235786"/>
    </source>
</evidence>
<dbReference type="Gene3D" id="3.40.50.1820">
    <property type="entry name" value="alpha/beta hydrolase"/>
    <property type="match status" value="1"/>
</dbReference>
<dbReference type="EMBL" id="KZ613965">
    <property type="protein sequence ID" value="PMD30807.1"/>
    <property type="molecule type" value="Genomic_DNA"/>
</dbReference>
<dbReference type="SUPFAM" id="SSF53474">
    <property type="entry name" value="alpha/beta-Hydrolases"/>
    <property type="match status" value="1"/>
</dbReference>
<keyword evidence="8" id="KW-1015">Disulfide bond</keyword>
<keyword evidence="12" id="KW-1185">Reference proteome</keyword>
<accession>A0A2J6QX04</accession>